<reference evidence="1" key="1">
    <citation type="submission" date="2022-08" db="EMBL/GenBank/DDBJ databases">
        <authorList>
            <person name="Gutierrez-Valencia J."/>
        </authorList>
    </citation>
    <scope>NUCLEOTIDE SEQUENCE</scope>
</reference>
<organism evidence="1 2">
    <name type="scientific">Linum tenue</name>
    <dbReference type="NCBI Taxonomy" id="586396"/>
    <lineage>
        <taxon>Eukaryota</taxon>
        <taxon>Viridiplantae</taxon>
        <taxon>Streptophyta</taxon>
        <taxon>Embryophyta</taxon>
        <taxon>Tracheophyta</taxon>
        <taxon>Spermatophyta</taxon>
        <taxon>Magnoliopsida</taxon>
        <taxon>eudicotyledons</taxon>
        <taxon>Gunneridae</taxon>
        <taxon>Pentapetalae</taxon>
        <taxon>rosids</taxon>
        <taxon>fabids</taxon>
        <taxon>Malpighiales</taxon>
        <taxon>Linaceae</taxon>
        <taxon>Linum</taxon>
    </lineage>
</organism>
<dbReference type="Gene3D" id="1.25.40.10">
    <property type="entry name" value="Tetratricopeptide repeat domain"/>
    <property type="match status" value="1"/>
</dbReference>
<dbReference type="SMART" id="SM00028">
    <property type="entry name" value="TPR"/>
    <property type="match status" value="2"/>
</dbReference>
<comment type="caution">
    <text evidence="1">The sequence shown here is derived from an EMBL/GenBank/DDBJ whole genome shotgun (WGS) entry which is preliminary data.</text>
</comment>
<accession>A0AAV0MU30</accession>
<sequence length="466" mass="50405">MIRSVFRLSRAATTVARTAHSGFNSRKPAIVAPSAAAASRSLHEKIAGPNANPVAIQMIDYALSLPRVQKSEESYGEAMLVLEQCLASQSSDVEDFVTQNSKGLVLLAMANLSFDRGNFNEALEHLRRSHELEKASLGVKVAALEGLVGLSLELGNDDASTVLADKCLELLEKDELASTSAGFEVAEARAKALKGFVEFVRGNFQAAELLFGGLQGNDHCAGSAALSYGEFLHATRNFSMAKELYQKVTEGEAGNKGFNDINALAACNMASDQVQIAATCALGQLEAHIGKFGDAEETLTKALNKAELLYGASLQTVPLSPRHPRVGVVLTCLALMFRQKAIQEHSSSLLIQEGLYRKAIELLKVPSVDSEGTREFFLSKIVLLHEAIQQSPHVEPINKRDISYDNAAGYGEALCVQDNRKSEGEKMKSWAEAHWRNSHLSLAEALRITESSNRVPVIDARTGRAL</sequence>
<protein>
    <submittedName>
        <fullName evidence="1">Uncharacterized protein</fullName>
    </submittedName>
</protein>
<dbReference type="GO" id="GO:0005739">
    <property type="term" value="C:mitochondrion"/>
    <property type="evidence" value="ECO:0007669"/>
    <property type="project" value="TreeGrafter"/>
</dbReference>
<dbReference type="SUPFAM" id="SSF48452">
    <property type="entry name" value="TPR-like"/>
    <property type="match status" value="1"/>
</dbReference>
<evidence type="ECO:0000313" key="2">
    <source>
        <dbReference type="Proteomes" id="UP001154282"/>
    </source>
</evidence>
<dbReference type="PANTHER" id="PTHR47868">
    <property type="entry name" value="OS05G0457700 PROTEIN"/>
    <property type="match status" value="1"/>
</dbReference>
<dbReference type="InterPro" id="IPR019734">
    <property type="entry name" value="TPR_rpt"/>
</dbReference>
<keyword evidence="2" id="KW-1185">Reference proteome</keyword>
<name>A0AAV0MU30_9ROSI</name>
<dbReference type="AlphaFoldDB" id="A0AAV0MU30"/>
<dbReference type="Proteomes" id="UP001154282">
    <property type="component" value="Unassembled WGS sequence"/>
</dbReference>
<dbReference type="PANTHER" id="PTHR47868:SF2">
    <property type="entry name" value="OS05G0457700 PROTEIN"/>
    <property type="match status" value="1"/>
</dbReference>
<proteinExistence type="predicted"/>
<dbReference type="InterPro" id="IPR011990">
    <property type="entry name" value="TPR-like_helical_dom_sf"/>
</dbReference>
<evidence type="ECO:0000313" key="1">
    <source>
        <dbReference type="EMBL" id="CAI0449538.1"/>
    </source>
</evidence>
<dbReference type="EMBL" id="CAMGYJ010000007">
    <property type="protein sequence ID" value="CAI0449538.1"/>
    <property type="molecule type" value="Genomic_DNA"/>
</dbReference>
<gene>
    <name evidence="1" type="ORF">LITE_LOCUS30220</name>
</gene>